<keyword evidence="4" id="KW-1185">Reference proteome</keyword>
<dbReference type="InterPro" id="IPR006645">
    <property type="entry name" value="NGN-like_dom"/>
</dbReference>
<dbReference type="Proteomes" id="UP000002772">
    <property type="component" value="Unassembled WGS sequence"/>
</dbReference>
<dbReference type="SUPFAM" id="SSF82679">
    <property type="entry name" value="N-utilization substance G protein NusG, N-terminal domain"/>
    <property type="match status" value="1"/>
</dbReference>
<dbReference type="RefSeq" id="WP_007574707.1">
    <property type="nucleotide sequence ID" value="NZ_GL945017.1"/>
</dbReference>
<dbReference type="CDD" id="cd09895">
    <property type="entry name" value="NGN_SP_UpxY"/>
    <property type="match status" value="1"/>
</dbReference>
<gene>
    <name evidence="3" type="ORF">Premu_1878</name>
</gene>
<evidence type="ECO:0000259" key="2">
    <source>
        <dbReference type="Pfam" id="PF02357"/>
    </source>
</evidence>
<evidence type="ECO:0000313" key="3">
    <source>
        <dbReference type="EMBL" id="EGN57281.1"/>
    </source>
</evidence>
<dbReference type="EMBL" id="GL945017">
    <property type="protein sequence ID" value="EGN57281.1"/>
    <property type="molecule type" value="Genomic_DNA"/>
</dbReference>
<organism evidence="3 4">
    <name type="scientific">Hallella multisaccharivorax DSM 17128</name>
    <dbReference type="NCBI Taxonomy" id="688246"/>
    <lineage>
        <taxon>Bacteria</taxon>
        <taxon>Pseudomonadati</taxon>
        <taxon>Bacteroidota</taxon>
        <taxon>Bacteroidia</taxon>
        <taxon>Bacteroidales</taxon>
        <taxon>Prevotellaceae</taxon>
        <taxon>Hallella</taxon>
    </lineage>
</organism>
<dbReference type="HOGENOM" id="CLU_1925654_0_0_10"/>
<keyword evidence="1" id="KW-0804">Transcription</keyword>
<evidence type="ECO:0000256" key="1">
    <source>
        <dbReference type="ARBA" id="ARBA00023163"/>
    </source>
</evidence>
<reference evidence="4" key="1">
    <citation type="journal article" date="2011" name="Stand. Genomic Sci.">
        <title>Non-contiguous finished genome sequence of the opportunistic oral pathogen Prevotella multisaccharivorax type strain (PPPA20).</title>
        <authorList>
            <person name="Pati A."/>
            <person name="Gronow S."/>
            <person name="Lu M."/>
            <person name="Lapidus A."/>
            <person name="Nolan M."/>
            <person name="Lucas S."/>
            <person name="Hammon N."/>
            <person name="Deshpande S."/>
            <person name="Cheng J.F."/>
            <person name="Tapia R."/>
            <person name="Han C."/>
            <person name="Goodwin L."/>
            <person name="Pitluck S."/>
            <person name="Liolios K."/>
            <person name="Pagani I."/>
            <person name="Mavromatis K."/>
            <person name="Mikhailova N."/>
            <person name="Huntemann M."/>
            <person name="Chen A."/>
            <person name="Palaniappan K."/>
            <person name="Land M."/>
            <person name="Hauser L."/>
            <person name="Detter J.C."/>
            <person name="Brambilla E.M."/>
            <person name="Rohde M."/>
            <person name="Goker M."/>
            <person name="Woyke T."/>
            <person name="Bristow J."/>
            <person name="Eisen J.A."/>
            <person name="Markowitz V."/>
            <person name="Hugenholtz P."/>
            <person name="Kyrpides N.C."/>
            <person name="Klenk H.P."/>
            <person name="Ivanova N."/>
        </authorList>
    </citation>
    <scope>NUCLEOTIDE SEQUENCE [LARGE SCALE GENOMIC DNA]</scope>
    <source>
        <strain evidence="4">DSM 17128</strain>
    </source>
</reference>
<dbReference type="Pfam" id="PF02357">
    <property type="entry name" value="NusG"/>
    <property type="match status" value="1"/>
</dbReference>
<dbReference type="GO" id="GO:0006354">
    <property type="term" value="P:DNA-templated transcription elongation"/>
    <property type="evidence" value="ECO:0007669"/>
    <property type="project" value="InterPro"/>
</dbReference>
<dbReference type="AlphaFoldDB" id="F8N6H6"/>
<dbReference type="eggNOG" id="COG0250">
    <property type="taxonomic scope" value="Bacteria"/>
</dbReference>
<name>F8N6H6_9BACT</name>
<dbReference type="Gene3D" id="3.30.70.940">
    <property type="entry name" value="NusG, N-terminal domain"/>
    <property type="match status" value="1"/>
</dbReference>
<dbReference type="STRING" id="688246.Premu_1878"/>
<accession>F8N6H6</accession>
<dbReference type="InterPro" id="IPR036735">
    <property type="entry name" value="NGN_dom_sf"/>
</dbReference>
<proteinExistence type="predicted"/>
<feature type="domain" description="NusG-like N-terminal" evidence="2">
    <location>
        <begin position="45"/>
        <end position="115"/>
    </location>
</feature>
<sequence length="131" mass="14748">MDTLPNVDNRRSGNLSPCARINTCTISSNNISGVSVENAPNEKAYWYVLRVSYHREQKAYEWLTSQGIEVYLPLHFVKKEVDGKLKRVQEPLLPNLIFVHTLLSKLSALINSVANTTLSFYLGAHLTTISN</sequence>
<protein>
    <submittedName>
        <fullName evidence="3">NGN domain-containing protein</fullName>
    </submittedName>
</protein>
<evidence type="ECO:0000313" key="4">
    <source>
        <dbReference type="Proteomes" id="UP000002772"/>
    </source>
</evidence>